<dbReference type="OrthoDB" id="9786503at2"/>
<evidence type="ECO:0000256" key="3">
    <source>
        <dbReference type="ARBA" id="ARBA00023002"/>
    </source>
</evidence>
<dbReference type="InterPro" id="IPR036188">
    <property type="entry name" value="FAD/NAD-bd_sf"/>
</dbReference>
<dbReference type="RefSeq" id="WP_100866723.1">
    <property type="nucleotide sequence ID" value="NZ_PHUF01000003.1"/>
</dbReference>
<evidence type="ECO:0000313" key="6">
    <source>
        <dbReference type="Proteomes" id="UP000232587"/>
    </source>
</evidence>
<name>A0A2N0HJU3_9SPHN</name>
<dbReference type="AlphaFoldDB" id="A0A2N0HJU3"/>
<dbReference type="InterPro" id="IPR050097">
    <property type="entry name" value="Ferredoxin-NADP_redctase_2"/>
</dbReference>
<keyword evidence="6" id="KW-1185">Reference proteome</keyword>
<dbReference type="SUPFAM" id="SSF51905">
    <property type="entry name" value="FAD/NAD(P)-binding domain"/>
    <property type="match status" value="1"/>
</dbReference>
<keyword evidence="2" id="KW-0285">Flavoprotein</keyword>
<dbReference type="PRINTS" id="PR00469">
    <property type="entry name" value="PNDRDTASEII"/>
</dbReference>
<reference evidence="5 6" key="1">
    <citation type="submission" date="2017-11" db="EMBL/GenBank/DDBJ databases">
        <title>Genomic Encyclopedia of Type Strains, Phase III (KMG-III): the genomes of soil and plant-associated and newly described type strains.</title>
        <authorList>
            <person name="Whitman W."/>
        </authorList>
    </citation>
    <scope>NUCLEOTIDE SEQUENCE [LARGE SCALE GENOMIC DNA]</scope>
    <source>
        <strain evidence="5 6">CGMCC 1.12274</strain>
    </source>
</reference>
<dbReference type="Gene3D" id="3.50.50.60">
    <property type="entry name" value="FAD/NAD(P)-binding domain"/>
    <property type="match status" value="2"/>
</dbReference>
<comment type="caution">
    <text evidence="5">The sequence shown here is derived from an EMBL/GenBank/DDBJ whole genome shotgun (WGS) entry which is preliminary data.</text>
</comment>
<dbReference type="PRINTS" id="PR00368">
    <property type="entry name" value="FADPNR"/>
</dbReference>
<dbReference type="Proteomes" id="UP000232587">
    <property type="component" value="Unassembled WGS sequence"/>
</dbReference>
<evidence type="ECO:0000256" key="1">
    <source>
        <dbReference type="ARBA" id="ARBA00018719"/>
    </source>
</evidence>
<proteinExistence type="predicted"/>
<evidence type="ECO:0000259" key="4">
    <source>
        <dbReference type="Pfam" id="PF07992"/>
    </source>
</evidence>
<evidence type="ECO:0000256" key="2">
    <source>
        <dbReference type="ARBA" id="ARBA00022630"/>
    </source>
</evidence>
<feature type="domain" description="FAD/NAD(P)-binding" evidence="4">
    <location>
        <begin position="9"/>
        <end position="288"/>
    </location>
</feature>
<keyword evidence="3" id="KW-0560">Oxidoreductase</keyword>
<dbReference type="Pfam" id="PF07992">
    <property type="entry name" value="Pyr_redox_2"/>
    <property type="match status" value="1"/>
</dbReference>
<gene>
    <name evidence="5" type="ORF">B0I00_1454</name>
</gene>
<protein>
    <recommendedName>
        <fullName evidence="1">Thioredoxin reductase</fullName>
    </recommendedName>
</protein>
<dbReference type="InterPro" id="IPR023753">
    <property type="entry name" value="FAD/NAD-binding_dom"/>
</dbReference>
<dbReference type="EMBL" id="PHUF01000003">
    <property type="protein sequence ID" value="PKB19224.1"/>
    <property type="molecule type" value="Genomic_DNA"/>
</dbReference>
<dbReference type="GO" id="GO:0016491">
    <property type="term" value="F:oxidoreductase activity"/>
    <property type="evidence" value="ECO:0007669"/>
    <property type="project" value="UniProtKB-KW"/>
</dbReference>
<evidence type="ECO:0000313" key="5">
    <source>
        <dbReference type="EMBL" id="PKB19224.1"/>
    </source>
</evidence>
<dbReference type="PANTHER" id="PTHR48105">
    <property type="entry name" value="THIOREDOXIN REDUCTASE 1-RELATED-RELATED"/>
    <property type="match status" value="1"/>
</dbReference>
<organism evidence="5 6">
    <name type="scientific">Novosphingobium kunmingense</name>
    <dbReference type="NCBI Taxonomy" id="1211806"/>
    <lineage>
        <taxon>Bacteria</taxon>
        <taxon>Pseudomonadati</taxon>
        <taxon>Pseudomonadota</taxon>
        <taxon>Alphaproteobacteria</taxon>
        <taxon>Sphingomonadales</taxon>
        <taxon>Sphingomonadaceae</taxon>
        <taxon>Novosphingobium</taxon>
    </lineage>
</organism>
<accession>A0A2N0HJU3</accession>
<sequence>MNHTDPPVDCVIVGGGPAGLTAAIYLSRFRRRAVLFDRGGSRAAMIPRSHNHAGYPDGIPGTELLRLMAEQALKYGADIRQGNVTGIARAGEDWCLSAGSDTIVARSVLFATGVDNRYPDIPKDVHDAALNAGQLRYCPVCDAFEASGQRIAVVGAESHGVAEALFLRHYSPMVSLHTREECELHEKDRDDLARAGVGWDPRPVVRYAFDADAVRLHFADGSAIEVDTIYPALGSDPNVELIAQLGFRLDGDRCVLTDSHQRMGLSGLYAAGDVVAALDQISVAMGHAAVAATTIHNDLRDRDGQTPA</sequence>